<dbReference type="Gene3D" id="3.40.50.2300">
    <property type="match status" value="1"/>
</dbReference>
<evidence type="ECO:0000256" key="5">
    <source>
        <dbReference type="ARBA" id="ARBA00023163"/>
    </source>
</evidence>
<evidence type="ECO:0000256" key="1">
    <source>
        <dbReference type="ARBA" id="ARBA00022553"/>
    </source>
</evidence>
<reference evidence="10 11" key="1">
    <citation type="submission" date="2017-09" db="EMBL/GenBank/DDBJ databases">
        <title>Complete genome sequence of Verrucomicrobial strain HZ-65, isolated from freshwater.</title>
        <authorList>
            <person name="Choi A."/>
        </authorList>
    </citation>
    <scope>NUCLEOTIDE SEQUENCE [LARGE SCALE GENOMIC DNA]</scope>
    <source>
        <strain evidence="10 11">HZ-65</strain>
    </source>
</reference>
<dbReference type="GO" id="GO:0032993">
    <property type="term" value="C:protein-DNA complex"/>
    <property type="evidence" value="ECO:0007669"/>
    <property type="project" value="TreeGrafter"/>
</dbReference>
<dbReference type="InterPro" id="IPR011006">
    <property type="entry name" value="CheY-like_superfamily"/>
</dbReference>
<dbReference type="PROSITE" id="PS51755">
    <property type="entry name" value="OMPR_PHOB"/>
    <property type="match status" value="1"/>
</dbReference>
<keyword evidence="5" id="KW-0804">Transcription</keyword>
<gene>
    <name evidence="10" type="ORF">CMV30_14305</name>
</gene>
<dbReference type="GO" id="GO:0000976">
    <property type="term" value="F:transcription cis-regulatory region binding"/>
    <property type="evidence" value="ECO:0007669"/>
    <property type="project" value="TreeGrafter"/>
</dbReference>
<protein>
    <submittedName>
        <fullName evidence="10">DNA-binding response regulator</fullName>
    </submittedName>
</protein>
<dbReference type="Gene3D" id="1.10.10.10">
    <property type="entry name" value="Winged helix-like DNA-binding domain superfamily/Winged helix DNA-binding domain"/>
    <property type="match status" value="1"/>
</dbReference>
<evidence type="ECO:0000256" key="4">
    <source>
        <dbReference type="ARBA" id="ARBA00023125"/>
    </source>
</evidence>
<dbReference type="PANTHER" id="PTHR48111">
    <property type="entry name" value="REGULATOR OF RPOS"/>
    <property type="match status" value="1"/>
</dbReference>
<dbReference type="GO" id="GO:0005829">
    <property type="term" value="C:cytosol"/>
    <property type="evidence" value="ECO:0007669"/>
    <property type="project" value="TreeGrafter"/>
</dbReference>
<dbReference type="Proteomes" id="UP000217265">
    <property type="component" value="Chromosome"/>
</dbReference>
<dbReference type="InterPro" id="IPR036388">
    <property type="entry name" value="WH-like_DNA-bd_sf"/>
</dbReference>
<dbReference type="InterPro" id="IPR001789">
    <property type="entry name" value="Sig_transdc_resp-reg_receiver"/>
</dbReference>
<dbReference type="AlphaFoldDB" id="A0A290Q9U7"/>
<keyword evidence="2" id="KW-0902">Two-component regulatory system</keyword>
<evidence type="ECO:0000313" key="11">
    <source>
        <dbReference type="Proteomes" id="UP000217265"/>
    </source>
</evidence>
<dbReference type="PROSITE" id="PS50110">
    <property type="entry name" value="RESPONSE_REGULATORY"/>
    <property type="match status" value="1"/>
</dbReference>
<evidence type="ECO:0000256" key="6">
    <source>
        <dbReference type="PROSITE-ProRule" id="PRU00169"/>
    </source>
</evidence>
<dbReference type="PANTHER" id="PTHR48111:SF1">
    <property type="entry name" value="TWO-COMPONENT RESPONSE REGULATOR ORR33"/>
    <property type="match status" value="1"/>
</dbReference>
<keyword evidence="11" id="KW-1185">Reference proteome</keyword>
<proteinExistence type="predicted"/>
<evidence type="ECO:0000313" key="10">
    <source>
        <dbReference type="EMBL" id="ATC65037.1"/>
    </source>
</evidence>
<name>A0A290Q9U7_9BACT</name>
<dbReference type="KEGG" id="vbh:CMV30_14305"/>
<dbReference type="GO" id="GO:0000156">
    <property type="term" value="F:phosphorelay response regulator activity"/>
    <property type="evidence" value="ECO:0007669"/>
    <property type="project" value="TreeGrafter"/>
</dbReference>
<dbReference type="CDD" id="cd00383">
    <property type="entry name" value="trans_reg_C"/>
    <property type="match status" value="1"/>
</dbReference>
<sequence>MSVLPRVLVIDDDAAIRASVVRCLQGEGYRVLEAADGAQGVEVTLKEKPALIVIDVMMPRLGGVEAVEEMRRLGVAAPVLMLTTRNETPERVKGLKAGADDYLGKPFDKEELLARVHALLRKHERQAPAGRVLRFDELVVDLDQKAARKNGEDVALTRTEYALLELFAAHLGAAVTRDQMLDAVWGYTYFPSTRTVDTHIWRLRKKLGDNAENPRWLKRVQGQGYVLTCATG</sequence>
<evidence type="ECO:0000256" key="7">
    <source>
        <dbReference type="PROSITE-ProRule" id="PRU01091"/>
    </source>
</evidence>
<keyword evidence="4 7" id="KW-0238">DNA-binding</keyword>
<dbReference type="SUPFAM" id="SSF52172">
    <property type="entry name" value="CheY-like"/>
    <property type="match status" value="1"/>
</dbReference>
<accession>A0A290Q9U7</accession>
<feature type="domain" description="Response regulatory" evidence="8">
    <location>
        <begin position="6"/>
        <end position="120"/>
    </location>
</feature>
<keyword evidence="1 6" id="KW-0597">Phosphoprotein</keyword>
<keyword evidence="3" id="KW-0805">Transcription regulation</keyword>
<dbReference type="SMART" id="SM00448">
    <property type="entry name" value="REC"/>
    <property type="match status" value="1"/>
</dbReference>
<dbReference type="OrthoDB" id="9778145at2"/>
<feature type="domain" description="OmpR/PhoB-type" evidence="9">
    <location>
        <begin position="130"/>
        <end position="229"/>
    </location>
</feature>
<evidence type="ECO:0000259" key="8">
    <source>
        <dbReference type="PROSITE" id="PS50110"/>
    </source>
</evidence>
<dbReference type="EMBL" id="CP023344">
    <property type="protein sequence ID" value="ATC65037.1"/>
    <property type="molecule type" value="Genomic_DNA"/>
</dbReference>
<organism evidence="10 11">
    <name type="scientific">Nibricoccus aquaticus</name>
    <dbReference type="NCBI Taxonomy" id="2576891"/>
    <lineage>
        <taxon>Bacteria</taxon>
        <taxon>Pseudomonadati</taxon>
        <taxon>Verrucomicrobiota</taxon>
        <taxon>Opitutia</taxon>
        <taxon>Opitutales</taxon>
        <taxon>Opitutaceae</taxon>
        <taxon>Nibricoccus</taxon>
    </lineage>
</organism>
<evidence type="ECO:0000256" key="3">
    <source>
        <dbReference type="ARBA" id="ARBA00023015"/>
    </source>
</evidence>
<dbReference type="InterPro" id="IPR001867">
    <property type="entry name" value="OmpR/PhoB-type_DNA-bd"/>
</dbReference>
<evidence type="ECO:0000259" key="9">
    <source>
        <dbReference type="PROSITE" id="PS51755"/>
    </source>
</evidence>
<evidence type="ECO:0000256" key="2">
    <source>
        <dbReference type="ARBA" id="ARBA00023012"/>
    </source>
</evidence>
<dbReference type="Pfam" id="PF00486">
    <property type="entry name" value="Trans_reg_C"/>
    <property type="match status" value="1"/>
</dbReference>
<dbReference type="RefSeq" id="WP_096056668.1">
    <property type="nucleotide sequence ID" value="NZ_CP023344.1"/>
</dbReference>
<feature type="modified residue" description="4-aspartylphosphate" evidence="6">
    <location>
        <position position="55"/>
    </location>
</feature>
<dbReference type="SMART" id="SM00862">
    <property type="entry name" value="Trans_reg_C"/>
    <property type="match status" value="1"/>
</dbReference>
<dbReference type="GO" id="GO:0006355">
    <property type="term" value="P:regulation of DNA-templated transcription"/>
    <property type="evidence" value="ECO:0007669"/>
    <property type="project" value="InterPro"/>
</dbReference>
<dbReference type="Pfam" id="PF00072">
    <property type="entry name" value="Response_reg"/>
    <property type="match status" value="1"/>
</dbReference>
<feature type="DNA-binding region" description="OmpR/PhoB-type" evidence="7">
    <location>
        <begin position="130"/>
        <end position="229"/>
    </location>
</feature>
<dbReference type="Gene3D" id="6.10.250.690">
    <property type="match status" value="1"/>
</dbReference>
<dbReference type="InterPro" id="IPR039420">
    <property type="entry name" value="WalR-like"/>
</dbReference>